<dbReference type="GO" id="GO:0008177">
    <property type="term" value="F:succinate dehydrogenase (quinone) activity"/>
    <property type="evidence" value="ECO:0007669"/>
    <property type="project" value="UniProtKB-EC"/>
</dbReference>
<dbReference type="NCBIfam" id="TIGR01812">
    <property type="entry name" value="sdhA_frdA_Gneg"/>
    <property type="match status" value="1"/>
</dbReference>
<evidence type="ECO:0000256" key="11">
    <source>
        <dbReference type="ARBA" id="ARBA00049220"/>
    </source>
</evidence>
<dbReference type="InterPro" id="IPR015939">
    <property type="entry name" value="Fum_Rdtase/Succ_DH_flav-like_C"/>
</dbReference>
<comment type="similarity">
    <text evidence="3">Belongs to the FAD-dependent oxidoreductase 2 family. FRD/SDH subfamily.</text>
</comment>
<dbReference type="HOGENOM" id="CLU_014312_6_2_7"/>
<dbReference type="InterPro" id="IPR030664">
    <property type="entry name" value="SdhA/FrdA/AprA"/>
</dbReference>
<dbReference type="InterPro" id="IPR036188">
    <property type="entry name" value="FAD/NAD-bd_sf"/>
</dbReference>
<gene>
    <name evidence="15" type="ORF">Desaf_1687</name>
</gene>
<dbReference type="SUPFAM" id="SSF56425">
    <property type="entry name" value="Succinate dehydrogenase/fumarate reductase flavoprotein, catalytic domain"/>
    <property type="match status" value="1"/>
</dbReference>
<evidence type="ECO:0000313" key="16">
    <source>
        <dbReference type="Proteomes" id="UP000007844"/>
    </source>
</evidence>
<comment type="catalytic activity">
    <reaction evidence="11">
        <text>a quinone + succinate = fumarate + a quinol</text>
        <dbReference type="Rhea" id="RHEA:40523"/>
        <dbReference type="ChEBI" id="CHEBI:24646"/>
        <dbReference type="ChEBI" id="CHEBI:29806"/>
        <dbReference type="ChEBI" id="CHEBI:30031"/>
        <dbReference type="ChEBI" id="CHEBI:132124"/>
        <dbReference type="EC" id="1.3.5.1"/>
    </reaction>
</comment>
<dbReference type="FunFam" id="3.90.700.10:FF:000005">
    <property type="entry name" value="Succinate dehydrogenase flavoprotein subunit"/>
    <property type="match status" value="1"/>
</dbReference>
<dbReference type="InterPro" id="IPR014006">
    <property type="entry name" value="Succ_Dhase_FrdA_Gneg"/>
</dbReference>
<dbReference type="GO" id="GO:0022900">
    <property type="term" value="P:electron transport chain"/>
    <property type="evidence" value="ECO:0007669"/>
    <property type="project" value="InterPro"/>
</dbReference>
<evidence type="ECO:0000256" key="8">
    <source>
        <dbReference type="ARBA" id="ARBA00022982"/>
    </source>
</evidence>
<dbReference type="PANTHER" id="PTHR11632:SF71">
    <property type="entry name" value="FUMARATE REDUCTASE FLAVOPROTEIN SUBUNIT"/>
    <property type="match status" value="1"/>
</dbReference>
<dbReference type="GO" id="GO:0009061">
    <property type="term" value="P:anaerobic respiration"/>
    <property type="evidence" value="ECO:0007669"/>
    <property type="project" value="TreeGrafter"/>
</dbReference>
<evidence type="ECO:0000256" key="12">
    <source>
        <dbReference type="PIRSR" id="PIRSR630664-50"/>
    </source>
</evidence>
<dbReference type="InterPro" id="IPR003953">
    <property type="entry name" value="FAD-dep_OxRdtase_2_FAD-bd"/>
</dbReference>
<reference evidence="15 16" key="1">
    <citation type="journal article" date="2011" name="J. Bacteriol.">
        <title>Genome sequence of the mercury-methylating and pleomorphic Desulfovibrio africanus Strain Walvis Bay.</title>
        <authorList>
            <person name="Brown S.D."/>
            <person name="Wall J.D."/>
            <person name="Kucken A.M."/>
            <person name="Gilmour C.C."/>
            <person name="Podar M."/>
            <person name="Brandt C.C."/>
            <person name="Teshima H."/>
            <person name="Detter J.C."/>
            <person name="Han C.S."/>
            <person name="Land M.L."/>
            <person name="Lucas S."/>
            <person name="Han J."/>
            <person name="Pennacchio L."/>
            <person name="Nolan M."/>
            <person name="Pitluck S."/>
            <person name="Woyke T."/>
            <person name="Goodwin L."/>
            <person name="Palumbo A.V."/>
            <person name="Elias D.A."/>
        </authorList>
    </citation>
    <scope>NUCLEOTIDE SEQUENCE [LARGE SCALE GENOMIC DNA]</scope>
    <source>
        <strain evidence="15 16">Walvis Bay</strain>
    </source>
</reference>
<dbReference type="PROSITE" id="PS00504">
    <property type="entry name" value="FRD_SDH_FAD_BINDING"/>
    <property type="match status" value="1"/>
</dbReference>
<keyword evidence="5" id="KW-0813">Transport</keyword>
<evidence type="ECO:0000256" key="3">
    <source>
        <dbReference type="ARBA" id="ARBA00008040"/>
    </source>
</evidence>
<evidence type="ECO:0000256" key="6">
    <source>
        <dbReference type="ARBA" id="ARBA00022630"/>
    </source>
</evidence>
<dbReference type="SUPFAM" id="SSF46977">
    <property type="entry name" value="Succinate dehydrogenase/fumarate reductase flavoprotein C-terminal domain"/>
    <property type="match status" value="1"/>
</dbReference>
<dbReference type="Pfam" id="PF02910">
    <property type="entry name" value="Succ_DH_flav_C"/>
    <property type="match status" value="1"/>
</dbReference>
<evidence type="ECO:0000259" key="13">
    <source>
        <dbReference type="Pfam" id="PF00890"/>
    </source>
</evidence>
<evidence type="ECO:0000313" key="15">
    <source>
        <dbReference type="EMBL" id="EGJ50023.1"/>
    </source>
</evidence>
<dbReference type="GO" id="GO:0005886">
    <property type="term" value="C:plasma membrane"/>
    <property type="evidence" value="ECO:0007669"/>
    <property type="project" value="UniProtKB-SubCell"/>
</dbReference>
<dbReference type="Gene3D" id="3.10.20.820">
    <property type="match status" value="1"/>
</dbReference>
<dbReference type="NCBIfam" id="NF006383">
    <property type="entry name" value="PRK08626.1"/>
    <property type="match status" value="1"/>
</dbReference>
<evidence type="ECO:0000256" key="10">
    <source>
        <dbReference type="ARBA" id="ARBA00023136"/>
    </source>
</evidence>
<organism evidence="15 16">
    <name type="scientific">Desulfocurvibacter africanus subsp. africanus str. Walvis Bay</name>
    <dbReference type="NCBI Taxonomy" id="690850"/>
    <lineage>
        <taxon>Bacteria</taxon>
        <taxon>Pseudomonadati</taxon>
        <taxon>Thermodesulfobacteriota</taxon>
        <taxon>Desulfovibrionia</taxon>
        <taxon>Desulfovibrionales</taxon>
        <taxon>Desulfovibrionaceae</taxon>
        <taxon>Desulfocurvibacter</taxon>
    </lineage>
</organism>
<dbReference type="Pfam" id="PF00890">
    <property type="entry name" value="FAD_binding_2"/>
    <property type="match status" value="1"/>
</dbReference>
<dbReference type="GO" id="GO:0009055">
    <property type="term" value="F:electron transfer activity"/>
    <property type="evidence" value="ECO:0007669"/>
    <property type="project" value="TreeGrafter"/>
</dbReference>
<dbReference type="PANTHER" id="PTHR11632">
    <property type="entry name" value="SUCCINATE DEHYDROGENASE 2 FLAVOPROTEIN SUBUNIT"/>
    <property type="match status" value="1"/>
</dbReference>
<proteinExistence type="inferred from homology"/>
<name>F3Z1J2_DESAF</name>
<dbReference type="STRING" id="690850.Desaf_1687"/>
<dbReference type="EMBL" id="CP003221">
    <property type="protein sequence ID" value="EGJ50023.1"/>
    <property type="molecule type" value="Genomic_DNA"/>
</dbReference>
<evidence type="ECO:0000259" key="14">
    <source>
        <dbReference type="Pfam" id="PF02910"/>
    </source>
</evidence>
<evidence type="ECO:0000256" key="5">
    <source>
        <dbReference type="ARBA" id="ARBA00022448"/>
    </source>
</evidence>
<dbReference type="eggNOG" id="COG1053">
    <property type="taxonomic scope" value="Bacteria"/>
</dbReference>
<keyword evidence="7" id="KW-0274">FAD</keyword>
<accession>F3Z1J2</accession>
<dbReference type="SUPFAM" id="SSF51905">
    <property type="entry name" value="FAD/NAD(P)-binding domain"/>
    <property type="match status" value="1"/>
</dbReference>
<dbReference type="RefSeq" id="WP_014259787.1">
    <property type="nucleotide sequence ID" value="NC_016629.1"/>
</dbReference>
<dbReference type="KEGG" id="daf:Desaf_1687"/>
<keyword evidence="10" id="KW-0472">Membrane</keyword>
<dbReference type="Gene3D" id="3.50.50.60">
    <property type="entry name" value="FAD/NAD(P)-binding domain"/>
    <property type="match status" value="1"/>
</dbReference>
<dbReference type="Gene3D" id="1.20.58.100">
    <property type="entry name" value="Fumarate reductase/succinate dehydrogenase flavoprotein-like, C-terminal domain"/>
    <property type="match status" value="1"/>
</dbReference>
<evidence type="ECO:0000256" key="7">
    <source>
        <dbReference type="ARBA" id="ARBA00022827"/>
    </source>
</evidence>
<keyword evidence="16" id="KW-1185">Reference proteome</keyword>
<dbReference type="InterPro" id="IPR003952">
    <property type="entry name" value="FRD_SDH_FAD_BS"/>
</dbReference>
<keyword evidence="6" id="KW-0285">Flavoprotein</keyword>
<dbReference type="InterPro" id="IPR037099">
    <property type="entry name" value="Fum_R/Succ_DH_flav-like_C_sf"/>
</dbReference>
<evidence type="ECO:0000256" key="1">
    <source>
        <dbReference type="ARBA" id="ARBA00001974"/>
    </source>
</evidence>
<comment type="subcellular location">
    <subcellularLocation>
        <location evidence="2">Cell inner membrane</location>
        <topology evidence="2">Peripheral membrane protein</topology>
        <orientation evidence="2">Cytoplasmic side</orientation>
    </subcellularLocation>
</comment>
<keyword evidence="9" id="KW-0560">Oxidoreductase</keyword>
<feature type="active site" description="Proton acceptor" evidence="12">
    <location>
        <position position="301"/>
    </location>
</feature>
<protein>
    <recommendedName>
        <fullName evidence="4">succinate dehydrogenase</fullName>
        <ecNumber evidence="4">1.3.5.1</ecNumber>
    </recommendedName>
</protein>
<keyword evidence="8" id="KW-0249">Electron transport</keyword>
<evidence type="ECO:0000256" key="2">
    <source>
        <dbReference type="ARBA" id="ARBA00004515"/>
    </source>
</evidence>
<evidence type="ECO:0000256" key="9">
    <source>
        <dbReference type="ARBA" id="ARBA00023002"/>
    </source>
</evidence>
<sequence>MQTYFSDLLVIGAGLSGERIAVEAAGAGFGVNVLSIVPARRSHSSAAQGGMQAALGNCAMGKGDCPDVHFADTVKGSDWGADQEVARMFVDNAPIEMRQLAFWGVPWNRVVPGKSTFFKGGEKFEKIEEEDKEGLITARAFGGTAKWRTCYTSDGTGHAVMCTLDNRCAQLGINVFDKKEAIALIHDGANCLGAVVRCLKTGVLEAYVARATAICTGGFGRIYKATTNAVICDGGGHAIAMDTGLVPLGNPEAIQFHPTGIVPTDILVTEGCRGDGGTLLDVNKERFMQIYEPEKAELASRDVVSRRMTEHMRAGKGVKSAYGEHLWLDIRHLGDKHISTKLREVDEICQNFLGVDPRVDLIPVRPTQHYTMSGIRTNKDGAAYGLKGLFSAGEAACWDMHGFNRLGGNSLAETVVAGGIIGKKIAEFLQGHEVSFPTKTIRDALLKQQSRIDALIAGKNGRENVYRVREAMQDALMDGCFVFRNGKDLEKCVNVLQEVMERAKAVGLQSSGIGANPELSAALKIQGQVKLALCIAKAALERKESRGSHTREDYPERNDRDWLKRTLAYWPEGARLPRLEYEDPTPYYELPPGERGYGGGKIITADAEKIAKLTIKPGAKPAEAAKAKTAN</sequence>
<dbReference type="EC" id="1.3.5.1" evidence="4"/>
<dbReference type="Proteomes" id="UP000007844">
    <property type="component" value="Chromosome"/>
</dbReference>
<dbReference type="AlphaFoldDB" id="F3Z1J2"/>
<feature type="domain" description="Fumarate reductase/succinate dehydrogenase flavoprotein-like C-terminal" evidence="14">
    <location>
        <begin position="469"/>
        <end position="597"/>
    </location>
</feature>
<comment type="cofactor">
    <cofactor evidence="1">
        <name>FAD</name>
        <dbReference type="ChEBI" id="CHEBI:57692"/>
    </cofactor>
</comment>
<dbReference type="InterPro" id="IPR027477">
    <property type="entry name" value="Succ_DH/fumarate_Rdtase_cat_sf"/>
</dbReference>
<dbReference type="Gene3D" id="3.90.700.10">
    <property type="entry name" value="Succinate dehydrogenase/fumarate reductase flavoprotein, catalytic domain"/>
    <property type="match status" value="1"/>
</dbReference>
<dbReference type="GO" id="GO:0050660">
    <property type="term" value="F:flavin adenine dinucleotide binding"/>
    <property type="evidence" value="ECO:0007669"/>
    <property type="project" value="InterPro"/>
</dbReference>
<feature type="domain" description="FAD-dependent oxidoreductase 2 FAD-binding" evidence="13">
    <location>
        <begin position="7"/>
        <end position="411"/>
    </location>
</feature>
<evidence type="ECO:0000256" key="4">
    <source>
        <dbReference type="ARBA" id="ARBA00012792"/>
    </source>
</evidence>